<keyword evidence="2" id="KW-0678">Repressor</keyword>
<sequence>METPVKTRIRPPKPQNARELAVLCAAAALDKKGEDLVVLEVDQLTGYADYFILVSGRSTRQASSVGENIVRVLKKAGRPALGIEGLKEGRWILLDFGEVVVHVFHQPVRKFYDLDSLWGDAPRLEPQAAELAAALPLPGKPATQ</sequence>
<dbReference type="KEGG" id="dmp:FAK_25820"/>
<proteinExistence type="inferred from homology"/>
<dbReference type="InterPro" id="IPR004394">
    <property type="entry name" value="Iojap/RsfS/C7orf30"/>
</dbReference>
<name>A0AAU9EYL6_9BACT</name>
<dbReference type="PANTHER" id="PTHR21043">
    <property type="entry name" value="IOJAP SUPERFAMILY ORTHOLOG"/>
    <property type="match status" value="1"/>
</dbReference>
<comment type="subunit">
    <text evidence="2">Interacts with ribosomal protein uL14 (rplN).</text>
</comment>
<protein>
    <recommendedName>
        <fullName evidence="2">Ribosomal silencing factor RsfS</fullName>
    </recommendedName>
</protein>
<dbReference type="GO" id="GO:0043023">
    <property type="term" value="F:ribosomal large subunit binding"/>
    <property type="evidence" value="ECO:0007669"/>
    <property type="project" value="TreeGrafter"/>
</dbReference>
<evidence type="ECO:0000256" key="1">
    <source>
        <dbReference type="ARBA" id="ARBA00010574"/>
    </source>
</evidence>
<comment type="subcellular location">
    <subcellularLocation>
        <location evidence="2">Cytoplasm</location>
    </subcellularLocation>
</comment>
<dbReference type="Proteomes" id="UP001366166">
    <property type="component" value="Chromosome"/>
</dbReference>
<dbReference type="GO" id="GO:0017148">
    <property type="term" value="P:negative regulation of translation"/>
    <property type="evidence" value="ECO:0007669"/>
    <property type="project" value="UniProtKB-UniRule"/>
</dbReference>
<keyword evidence="2" id="KW-0810">Translation regulation</keyword>
<evidence type="ECO:0000313" key="3">
    <source>
        <dbReference type="EMBL" id="BEQ15516.1"/>
    </source>
</evidence>
<dbReference type="Gene3D" id="3.30.460.10">
    <property type="entry name" value="Beta Polymerase, domain 2"/>
    <property type="match status" value="1"/>
</dbReference>
<dbReference type="EMBL" id="AP028679">
    <property type="protein sequence ID" value="BEQ15516.1"/>
    <property type="molecule type" value="Genomic_DNA"/>
</dbReference>
<evidence type="ECO:0000256" key="2">
    <source>
        <dbReference type="HAMAP-Rule" id="MF_01477"/>
    </source>
</evidence>
<dbReference type="GO" id="GO:0042256">
    <property type="term" value="P:cytosolic ribosome assembly"/>
    <property type="evidence" value="ECO:0007669"/>
    <property type="project" value="UniProtKB-UniRule"/>
</dbReference>
<dbReference type="PANTHER" id="PTHR21043:SF0">
    <property type="entry name" value="MITOCHONDRIAL ASSEMBLY OF RIBOSOMAL LARGE SUBUNIT PROTEIN 1"/>
    <property type="match status" value="1"/>
</dbReference>
<dbReference type="SUPFAM" id="SSF81301">
    <property type="entry name" value="Nucleotidyltransferase"/>
    <property type="match status" value="1"/>
</dbReference>
<reference evidence="4" key="1">
    <citation type="journal article" date="2023" name="Arch. Microbiol.">
        <title>Desulfoferula mesophilus gen. nov. sp. nov., a mesophilic sulfate-reducing bacterium isolated from a brackish lake sediment.</title>
        <authorList>
            <person name="Watanabe T."/>
            <person name="Yabe T."/>
            <person name="Tsuji J.M."/>
            <person name="Fukui M."/>
        </authorList>
    </citation>
    <scope>NUCLEOTIDE SEQUENCE [LARGE SCALE GENOMIC DNA]</scope>
    <source>
        <strain evidence="4">12FAK</strain>
    </source>
</reference>
<accession>A0AAU9EYL6</accession>
<organism evidence="3 4">
    <name type="scientific">Desulfoferula mesophila</name>
    <dbReference type="NCBI Taxonomy" id="3058419"/>
    <lineage>
        <taxon>Bacteria</taxon>
        <taxon>Pseudomonadati</taxon>
        <taxon>Thermodesulfobacteriota</taxon>
        <taxon>Desulfarculia</taxon>
        <taxon>Desulfarculales</taxon>
        <taxon>Desulfarculaceae</taxon>
        <taxon>Desulfoferula</taxon>
    </lineage>
</organism>
<evidence type="ECO:0000313" key="4">
    <source>
        <dbReference type="Proteomes" id="UP001366166"/>
    </source>
</evidence>
<dbReference type="HAMAP" id="MF_01477">
    <property type="entry name" value="Iojap_RsfS"/>
    <property type="match status" value="1"/>
</dbReference>
<keyword evidence="2" id="KW-0963">Cytoplasm</keyword>
<dbReference type="Pfam" id="PF02410">
    <property type="entry name" value="RsfS"/>
    <property type="match status" value="1"/>
</dbReference>
<keyword evidence="4" id="KW-1185">Reference proteome</keyword>
<comment type="similarity">
    <text evidence="1 2">Belongs to the Iojap/RsfS family.</text>
</comment>
<dbReference type="NCBIfam" id="TIGR00090">
    <property type="entry name" value="rsfS_iojap_ybeB"/>
    <property type="match status" value="1"/>
</dbReference>
<gene>
    <name evidence="2" type="primary">rsfS</name>
    <name evidence="3" type="ORF">FAK_25820</name>
</gene>
<comment type="function">
    <text evidence="2">Functions as a ribosomal silencing factor. Interacts with ribosomal protein uL14 (rplN), blocking formation of intersubunit bridge B8. Prevents association of the 30S and 50S ribosomal subunits and the formation of functional ribosomes, thus repressing translation.</text>
</comment>
<dbReference type="AlphaFoldDB" id="A0AAU9EYL6"/>
<dbReference type="GO" id="GO:0005737">
    <property type="term" value="C:cytoplasm"/>
    <property type="evidence" value="ECO:0007669"/>
    <property type="project" value="UniProtKB-SubCell"/>
</dbReference>
<dbReference type="GO" id="GO:0090071">
    <property type="term" value="P:negative regulation of ribosome biogenesis"/>
    <property type="evidence" value="ECO:0007669"/>
    <property type="project" value="UniProtKB-UniRule"/>
</dbReference>
<dbReference type="InterPro" id="IPR043519">
    <property type="entry name" value="NT_sf"/>
</dbReference>